<dbReference type="InterPro" id="IPR036264">
    <property type="entry name" value="Bact_exopeptidase_dim_dom"/>
</dbReference>
<dbReference type="SUPFAM" id="SSF55031">
    <property type="entry name" value="Bacterial exopeptidase dimerisation domain"/>
    <property type="match status" value="1"/>
</dbReference>
<dbReference type="EMBL" id="CM016558">
    <property type="protein sequence ID" value="TKW04868.1"/>
    <property type="molecule type" value="Genomic_DNA"/>
</dbReference>
<dbReference type="PANTHER" id="PTHR33087:SF21">
    <property type="entry name" value="OS03G0782100 PROTEIN"/>
    <property type="match status" value="1"/>
</dbReference>
<protein>
    <submittedName>
        <fullName evidence="2">Uncharacterized protein</fullName>
    </submittedName>
</protein>
<evidence type="ECO:0000313" key="3">
    <source>
        <dbReference type="Proteomes" id="UP000298652"/>
    </source>
</evidence>
<evidence type="ECO:0000256" key="1">
    <source>
        <dbReference type="SAM" id="MobiDB-lite"/>
    </source>
</evidence>
<gene>
    <name evidence="2" type="ORF">SEVIR_7G138200v2</name>
</gene>
<organism evidence="2 3">
    <name type="scientific">Setaria viridis</name>
    <name type="common">Green bristlegrass</name>
    <name type="synonym">Setaria italica subsp. viridis</name>
    <dbReference type="NCBI Taxonomy" id="4556"/>
    <lineage>
        <taxon>Eukaryota</taxon>
        <taxon>Viridiplantae</taxon>
        <taxon>Streptophyta</taxon>
        <taxon>Embryophyta</taxon>
        <taxon>Tracheophyta</taxon>
        <taxon>Spermatophyta</taxon>
        <taxon>Magnoliopsida</taxon>
        <taxon>Liliopsida</taxon>
        <taxon>Poales</taxon>
        <taxon>Poaceae</taxon>
        <taxon>PACMAD clade</taxon>
        <taxon>Panicoideae</taxon>
        <taxon>Panicodae</taxon>
        <taxon>Paniceae</taxon>
        <taxon>Cenchrinae</taxon>
        <taxon>Setaria</taxon>
    </lineage>
</organism>
<keyword evidence="3" id="KW-1185">Reference proteome</keyword>
<dbReference type="AlphaFoldDB" id="A0A4U6TPT7"/>
<dbReference type="Gramene" id="TKW04868">
    <property type="protein sequence ID" value="TKW04868"/>
    <property type="gene ID" value="SEVIR_7G138200v2"/>
</dbReference>
<dbReference type="InterPro" id="IPR053253">
    <property type="entry name" value="Sex_diff_modulator"/>
</dbReference>
<dbReference type="PANTHER" id="PTHR33087">
    <property type="entry name" value="OS07G0539200 PROTEIN"/>
    <property type="match status" value="1"/>
</dbReference>
<sequence length="243" mass="28378">MPWKILMPWHRHLPAVLAEPHARAGLRIFYHVRIYLDGIPSHAWTPDMCINTNLVQSLDTRHIDLWAWTANSSDIPKRVWLVFTHRPSDRSTIAVMQEQSDRWQQGICYEVFIHVDLVEDYTAAAHDLHGVISNPAAFKPVKRPYIWRYGLVDGALVDAQAKFPVCLPLLPHEPANHERGRDAGQRDRRREEIRHRDALESSKRRDEERRHDVVERGRGASHKEESRRTEGRTCREDAFIWLG</sequence>
<reference evidence="2" key="1">
    <citation type="submission" date="2019-03" db="EMBL/GenBank/DDBJ databases">
        <title>WGS assembly of Setaria viridis.</title>
        <authorList>
            <person name="Huang P."/>
            <person name="Jenkins J."/>
            <person name="Grimwood J."/>
            <person name="Barry K."/>
            <person name="Healey A."/>
            <person name="Mamidi S."/>
            <person name="Sreedasyam A."/>
            <person name="Shu S."/>
            <person name="Feldman M."/>
            <person name="Wu J."/>
            <person name="Yu Y."/>
            <person name="Chen C."/>
            <person name="Johnson J."/>
            <person name="Rokhsar D."/>
            <person name="Baxter I."/>
            <person name="Schmutz J."/>
            <person name="Brutnell T."/>
            <person name="Kellogg E."/>
        </authorList>
    </citation>
    <scope>NUCLEOTIDE SEQUENCE [LARGE SCALE GENOMIC DNA]</scope>
</reference>
<proteinExistence type="predicted"/>
<dbReference type="Proteomes" id="UP000298652">
    <property type="component" value="Chromosome 7"/>
</dbReference>
<name>A0A4U6TPT7_SETVI</name>
<evidence type="ECO:0000313" key="2">
    <source>
        <dbReference type="EMBL" id="TKW04868.1"/>
    </source>
</evidence>
<accession>A0A4U6TPT7</accession>
<feature type="region of interest" description="Disordered" evidence="1">
    <location>
        <begin position="174"/>
        <end position="230"/>
    </location>
</feature>